<reference evidence="2" key="1">
    <citation type="journal article" date="2021" name="PeerJ">
        <title>Extensive microbial diversity within the chicken gut microbiome revealed by metagenomics and culture.</title>
        <authorList>
            <person name="Gilroy R."/>
            <person name="Ravi A."/>
            <person name="Getino M."/>
            <person name="Pursley I."/>
            <person name="Horton D.L."/>
            <person name="Alikhan N.F."/>
            <person name="Baker D."/>
            <person name="Gharbi K."/>
            <person name="Hall N."/>
            <person name="Watson M."/>
            <person name="Adriaenssens E.M."/>
            <person name="Foster-Nyarko E."/>
            <person name="Jarju S."/>
            <person name="Secka A."/>
            <person name="Antonio M."/>
            <person name="Oren A."/>
            <person name="Chaudhuri R.R."/>
            <person name="La Ragione R."/>
            <person name="Hildebrand F."/>
            <person name="Pallen M.J."/>
        </authorList>
    </citation>
    <scope>NUCLEOTIDE SEQUENCE</scope>
    <source>
        <strain evidence="2">ChiHjej8B7-25341</strain>
    </source>
</reference>
<sequence>MKKMKKIAAVIGTVVIMISGGARPLDLYASEAAAVPAPSGQEMVIDYTTYVDQVASLAETEDQKRYRSLCPAFEAGETITLKSSEDREAFVRYYRNSYDLFLANTQGTVWYEGDRNTYLETPVSDYRAAVITATINKFGLSVDADPLTAIRNTCSRVRSGFQYDYDYMKMTYPDALVSGHAICVHYSMAAYILLNAEGIPTRMVAGTRSGGGHQWNECFVNGAWVTVDFTSFADKNISPDGFVSADYLGTYVEV</sequence>
<evidence type="ECO:0000313" key="2">
    <source>
        <dbReference type="EMBL" id="HJD31214.1"/>
    </source>
</evidence>
<dbReference type="InterPro" id="IPR002931">
    <property type="entry name" value="Transglutaminase-like"/>
</dbReference>
<dbReference type="Gene3D" id="3.10.620.30">
    <property type="match status" value="1"/>
</dbReference>
<accession>A0A9D2TZW7</accession>
<dbReference type="Pfam" id="PF01841">
    <property type="entry name" value="Transglut_core"/>
    <property type="match status" value="1"/>
</dbReference>
<dbReference type="AlphaFoldDB" id="A0A9D2TZW7"/>
<evidence type="ECO:0000259" key="1">
    <source>
        <dbReference type="SMART" id="SM00460"/>
    </source>
</evidence>
<evidence type="ECO:0000313" key="3">
    <source>
        <dbReference type="Proteomes" id="UP000823851"/>
    </source>
</evidence>
<organism evidence="2 3">
    <name type="scientific">Candidatus Eisenbergiella stercorigallinarum</name>
    <dbReference type="NCBI Taxonomy" id="2838557"/>
    <lineage>
        <taxon>Bacteria</taxon>
        <taxon>Bacillati</taxon>
        <taxon>Bacillota</taxon>
        <taxon>Clostridia</taxon>
        <taxon>Lachnospirales</taxon>
        <taxon>Lachnospiraceae</taxon>
        <taxon>Eisenbergiella</taxon>
    </lineage>
</organism>
<gene>
    <name evidence="2" type="ORF">H9912_04640</name>
</gene>
<feature type="domain" description="Transglutaminase-like" evidence="1">
    <location>
        <begin position="175"/>
        <end position="231"/>
    </location>
</feature>
<proteinExistence type="predicted"/>
<dbReference type="SUPFAM" id="SSF54001">
    <property type="entry name" value="Cysteine proteinases"/>
    <property type="match status" value="1"/>
</dbReference>
<name>A0A9D2TZW7_9FIRM</name>
<dbReference type="InterPro" id="IPR038765">
    <property type="entry name" value="Papain-like_cys_pep_sf"/>
</dbReference>
<protein>
    <submittedName>
        <fullName evidence="2">Transglutaminase-like domain-containing protein</fullName>
    </submittedName>
</protein>
<comment type="caution">
    <text evidence="2">The sequence shown here is derived from an EMBL/GenBank/DDBJ whole genome shotgun (WGS) entry which is preliminary data.</text>
</comment>
<dbReference type="Proteomes" id="UP000823851">
    <property type="component" value="Unassembled WGS sequence"/>
</dbReference>
<dbReference type="EMBL" id="DWUW01000132">
    <property type="protein sequence ID" value="HJD31214.1"/>
    <property type="molecule type" value="Genomic_DNA"/>
</dbReference>
<reference evidence="2" key="2">
    <citation type="submission" date="2021-04" db="EMBL/GenBank/DDBJ databases">
        <authorList>
            <person name="Gilroy R."/>
        </authorList>
    </citation>
    <scope>NUCLEOTIDE SEQUENCE</scope>
    <source>
        <strain evidence="2">ChiHjej8B7-25341</strain>
    </source>
</reference>
<dbReference type="SMART" id="SM00460">
    <property type="entry name" value="TGc"/>
    <property type="match status" value="1"/>
</dbReference>